<proteinExistence type="predicted"/>
<reference evidence="2" key="1">
    <citation type="submission" date="2017-04" db="EMBL/GenBank/DDBJ databases">
        <authorList>
            <person name="Varghese N."/>
            <person name="Submissions S."/>
        </authorList>
    </citation>
    <scope>NUCLEOTIDE SEQUENCE [LARGE SCALE GENOMIC DNA]</scope>
    <source>
        <strain evidence="2">DSM 16512</strain>
    </source>
</reference>
<sequence>MLFTVEKGSNENRVKEHVIKELKNILKFLSLENIVKVTAQKVEDIPLDKKTGKFKIIYPYKEKK</sequence>
<dbReference type="EMBL" id="FWWZ01000001">
    <property type="protein sequence ID" value="SMC09170.1"/>
    <property type="molecule type" value="Genomic_DNA"/>
</dbReference>
<dbReference type="Proteomes" id="UP000192602">
    <property type="component" value="Unassembled WGS sequence"/>
</dbReference>
<dbReference type="RefSeq" id="WP_084275412.1">
    <property type="nucleotide sequence ID" value="NZ_FWWZ01000001.1"/>
</dbReference>
<organism evidence="1 2">
    <name type="scientific">Nitratiruptor tergarcus DSM 16512</name>
    <dbReference type="NCBI Taxonomy" id="1069081"/>
    <lineage>
        <taxon>Bacteria</taxon>
        <taxon>Pseudomonadati</taxon>
        <taxon>Campylobacterota</taxon>
        <taxon>Epsilonproteobacteria</taxon>
        <taxon>Nautiliales</taxon>
        <taxon>Nitratiruptoraceae</taxon>
        <taxon>Nitratiruptor</taxon>
    </lineage>
</organism>
<evidence type="ECO:0000313" key="1">
    <source>
        <dbReference type="EMBL" id="SMC09170.1"/>
    </source>
</evidence>
<protein>
    <submittedName>
        <fullName evidence="1">Uncharacterized protein</fullName>
    </submittedName>
</protein>
<gene>
    <name evidence="1" type="ORF">SAMN05660197_0974</name>
</gene>
<evidence type="ECO:0000313" key="2">
    <source>
        <dbReference type="Proteomes" id="UP000192602"/>
    </source>
</evidence>
<dbReference type="OrthoDB" id="580775at2"/>
<keyword evidence="2" id="KW-1185">Reference proteome</keyword>
<dbReference type="AlphaFoldDB" id="A0A1W1WSZ4"/>
<accession>A0A1W1WSZ4</accession>
<name>A0A1W1WSZ4_9BACT</name>
<dbReference type="STRING" id="1069081.SAMN05660197_0974"/>